<dbReference type="InterPro" id="IPR005025">
    <property type="entry name" value="FMN_Rdtase-like_dom"/>
</dbReference>
<reference evidence="4 5" key="1">
    <citation type="submission" date="2016-10" db="EMBL/GenBank/DDBJ databases">
        <authorList>
            <person name="de Groot N.N."/>
        </authorList>
    </citation>
    <scope>NUCLEOTIDE SEQUENCE [LARGE SCALE GENOMIC DNA]</scope>
    <source>
        <strain evidence="4 5">AR40</strain>
    </source>
</reference>
<evidence type="ECO:0000313" key="5">
    <source>
        <dbReference type="Proteomes" id="UP000182584"/>
    </source>
</evidence>
<dbReference type="InterPro" id="IPR029039">
    <property type="entry name" value="Flavoprotein-like_sf"/>
</dbReference>
<dbReference type="PANTHER" id="PTHR43278:SF4">
    <property type="entry name" value="NAD(P)H-DEPENDENT FMN-CONTAINING OXIDOREDUCTASE YWQN-RELATED"/>
    <property type="match status" value="1"/>
</dbReference>
<accession>A0A1H9WXG0</accession>
<evidence type="ECO:0000256" key="1">
    <source>
        <dbReference type="ARBA" id="ARBA00022630"/>
    </source>
</evidence>
<dbReference type="AlphaFoldDB" id="A0A1H9WXG0"/>
<dbReference type="PANTHER" id="PTHR43278">
    <property type="entry name" value="NAD(P)H-DEPENDENT FMN-CONTAINING OXIDOREDUCTASE YWQN-RELATED"/>
    <property type="match status" value="1"/>
</dbReference>
<gene>
    <name evidence="4" type="ORF">SAMN04487884_13629</name>
</gene>
<dbReference type="RefSeq" id="WP_081357223.1">
    <property type="nucleotide sequence ID" value="NZ_FOGJ01000036.1"/>
</dbReference>
<dbReference type="Pfam" id="PF03358">
    <property type="entry name" value="FMN_red"/>
    <property type="match status" value="1"/>
</dbReference>
<feature type="domain" description="NADPH-dependent FMN reductase-like" evidence="3">
    <location>
        <begin position="1"/>
        <end position="98"/>
    </location>
</feature>
<keyword evidence="1" id="KW-0285">Flavoprotein</keyword>
<dbReference type="SUPFAM" id="SSF52218">
    <property type="entry name" value="Flavoproteins"/>
    <property type="match status" value="1"/>
</dbReference>
<proteinExistence type="predicted"/>
<dbReference type="Proteomes" id="UP000182584">
    <property type="component" value="Unassembled WGS sequence"/>
</dbReference>
<name>A0A1H9WXG0_BUTFI</name>
<dbReference type="Gene3D" id="3.40.50.360">
    <property type="match status" value="1"/>
</dbReference>
<protein>
    <submittedName>
        <fullName evidence="4">NADPH-dependent FMN reductase</fullName>
    </submittedName>
</protein>
<dbReference type="GO" id="GO:0016491">
    <property type="term" value="F:oxidoreductase activity"/>
    <property type="evidence" value="ECO:0007669"/>
    <property type="project" value="InterPro"/>
</dbReference>
<dbReference type="InterPro" id="IPR051796">
    <property type="entry name" value="ISF_SsuE-like"/>
</dbReference>
<evidence type="ECO:0000313" key="4">
    <source>
        <dbReference type="EMBL" id="SES38535.1"/>
    </source>
</evidence>
<dbReference type="EMBL" id="FOGJ01000036">
    <property type="protein sequence ID" value="SES38535.1"/>
    <property type="molecule type" value="Genomic_DNA"/>
</dbReference>
<evidence type="ECO:0000256" key="2">
    <source>
        <dbReference type="ARBA" id="ARBA00022643"/>
    </source>
</evidence>
<organism evidence="4 5">
    <name type="scientific">Butyrivibrio fibrisolvens</name>
    <dbReference type="NCBI Taxonomy" id="831"/>
    <lineage>
        <taxon>Bacteria</taxon>
        <taxon>Bacillati</taxon>
        <taxon>Bacillota</taxon>
        <taxon>Clostridia</taxon>
        <taxon>Lachnospirales</taxon>
        <taxon>Lachnospiraceae</taxon>
        <taxon>Butyrivibrio</taxon>
    </lineage>
</organism>
<keyword evidence="2" id="KW-0288">FMN</keyword>
<dbReference type="OrthoDB" id="9790975at2"/>
<sequence length="120" mass="13046">MKALIINCSPVKTGATAEIVKIISDEISSRYDTKSICIDDYSFDFCKGCRTCHNTAKCVMDDDITKIMEEFDDADVIVSVSPSYWADIPGQYKAFINKILSVVVGGNPLPLGGGRSLVNS</sequence>
<evidence type="ECO:0000259" key="3">
    <source>
        <dbReference type="Pfam" id="PF03358"/>
    </source>
</evidence>